<dbReference type="PROSITE" id="PS50887">
    <property type="entry name" value="GGDEF"/>
    <property type="match status" value="1"/>
</dbReference>
<evidence type="ECO:0000313" key="5">
    <source>
        <dbReference type="Proteomes" id="UP000249008"/>
    </source>
</evidence>
<dbReference type="EC" id="3.1.4.52" evidence="4"/>
<accession>A0AAX2JEY9</accession>
<feature type="domain" description="PAS" evidence="1">
    <location>
        <begin position="232"/>
        <end position="278"/>
    </location>
</feature>
<reference evidence="4 5" key="1">
    <citation type="submission" date="2018-06" db="EMBL/GenBank/DDBJ databases">
        <authorList>
            <consortium name="Pathogen Informatics"/>
            <person name="Doyle S."/>
        </authorList>
    </citation>
    <scope>NUCLEOTIDE SEQUENCE [LARGE SCALE GENOMIC DNA]</scope>
    <source>
        <strain evidence="4 5">NCTC12112</strain>
    </source>
</reference>
<dbReference type="InterPro" id="IPR001633">
    <property type="entry name" value="EAL_dom"/>
</dbReference>
<dbReference type="NCBIfam" id="TIGR00254">
    <property type="entry name" value="GGDEF"/>
    <property type="match status" value="1"/>
</dbReference>
<dbReference type="Proteomes" id="UP000249008">
    <property type="component" value="Chromosome 1"/>
</dbReference>
<sequence length="340" mass="38960">MGCQYAQGYYYSPPVSEEKLDQMFIEDKTIISSGKIEDLLNLDDKELVKVVGSEGIDLNIKNMIFDLKYHSQHDPLTGLLNRREMKSRVNKLLENGDVEGTFIIIDVDNFKKINDVQGHVKGDEILKKIAESLRKSFLEIDDISRIGGDEFVVFALGDISKEKLEEKMNKFFELIKDAEITCSAGVCKTSHRDDYDSLYYNADMALISAKISGKNKYKVFTEGMQKYSPINHLKNVEWMLDQIFDMVFISDAETSEIMYINQPACEKFGKKREECLGEKCHTLMWHSPTPCGRCSKISNCKNGFYNEETELNDGTPVQIKAKVVEWGGNKYKIHYLNKKI</sequence>
<dbReference type="Gene3D" id="3.30.450.20">
    <property type="entry name" value="PAS domain"/>
    <property type="match status" value="1"/>
</dbReference>
<dbReference type="RefSeq" id="WP_005978607.1">
    <property type="nucleotide sequence ID" value="NZ_CABKNW010000004.1"/>
</dbReference>
<keyword evidence="4" id="KW-0378">Hydrolase</keyword>
<feature type="domain" description="EAL" evidence="2">
    <location>
        <begin position="1"/>
        <end position="28"/>
    </location>
</feature>
<dbReference type="SUPFAM" id="SSF55785">
    <property type="entry name" value="PYP-like sensor domain (PAS domain)"/>
    <property type="match status" value="1"/>
</dbReference>
<dbReference type="PANTHER" id="PTHR44757">
    <property type="entry name" value="DIGUANYLATE CYCLASE DGCP"/>
    <property type="match status" value="1"/>
</dbReference>
<dbReference type="PROSITE" id="PS50883">
    <property type="entry name" value="EAL"/>
    <property type="match status" value="1"/>
</dbReference>
<dbReference type="GO" id="GO:0071111">
    <property type="term" value="F:cyclic-guanylate-specific phosphodiesterase activity"/>
    <property type="evidence" value="ECO:0007669"/>
    <property type="project" value="UniProtKB-EC"/>
</dbReference>
<proteinExistence type="predicted"/>
<name>A0AAX2JEY9_9FUSO</name>
<dbReference type="SMART" id="SM00267">
    <property type="entry name" value="GGDEF"/>
    <property type="match status" value="1"/>
</dbReference>
<dbReference type="InterPro" id="IPR052155">
    <property type="entry name" value="Biofilm_reg_signaling"/>
</dbReference>
<dbReference type="GeneID" id="78456461"/>
<evidence type="ECO:0000259" key="3">
    <source>
        <dbReference type="PROSITE" id="PS50887"/>
    </source>
</evidence>
<feature type="domain" description="GGDEF" evidence="3">
    <location>
        <begin position="98"/>
        <end position="222"/>
    </location>
</feature>
<organism evidence="4 5">
    <name type="scientific">Fusobacterium ulcerans</name>
    <dbReference type="NCBI Taxonomy" id="861"/>
    <lineage>
        <taxon>Bacteria</taxon>
        <taxon>Fusobacteriati</taxon>
        <taxon>Fusobacteriota</taxon>
        <taxon>Fusobacteriia</taxon>
        <taxon>Fusobacteriales</taxon>
        <taxon>Fusobacteriaceae</taxon>
        <taxon>Fusobacterium</taxon>
    </lineage>
</organism>
<dbReference type="Pfam" id="PF00990">
    <property type="entry name" value="GGDEF"/>
    <property type="match status" value="1"/>
</dbReference>
<dbReference type="InterPro" id="IPR043128">
    <property type="entry name" value="Rev_trsase/Diguanyl_cyclase"/>
</dbReference>
<dbReference type="EMBL" id="LS483487">
    <property type="protein sequence ID" value="SQJ15878.1"/>
    <property type="molecule type" value="Genomic_DNA"/>
</dbReference>
<dbReference type="AlphaFoldDB" id="A0AAX2JEY9"/>
<evidence type="ECO:0000259" key="1">
    <source>
        <dbReference type="PROSITE" id="PS50112"/>
    </source>
</evidence>
<dbReference type="PROSITE" id="PS50112">
    <property type="entry name" value="PAS"/>
    <property type="match status" value="1"/>
</dbReference>
<dbReference type="InterPro" id="IPR000160">
    <property type="entry name" value="GGDEF_dom"/>
</dbReference>
<gene>
    <name evidence="4" type="primary">gmr_9</name>
    <name evidence="4" type="ORF">NCTC12112_03154</name>
</gene>
<evidence type="ECO:0000313" key="4">
    <source>
        <dbReference type="EMBL" id="SQJ15878.1"/>
    </source>
</evidence>
<protein>
    <submittedName>
        <fullName evidence="4">Cyclic di-GMP phosphodiesterase Gmr</fullName>
        <ecNumber evidence="4">3.1.4.52</ecNumber>
    </submittedName>
</protein>
<dbReference type="Gene3D" id="3.30.70.270">
    <property type="match status" value="1"/>
</dbReference>
<dbReference type="InterPro" id="IPR029787">
    <property type="entry name" value="Nucleotide_cyclase"/>
</dbReference>
<dbReference type="InterPro" id="IPR000014">
    <property type="entry name" value="PAS"/>
</dbReference>
<dbReference type="PANTHER" id="PTHR44757:SF2">
    <property type="entry name" value="BIOFILM ARCHITECTURE MAINTENANCE PROTEIN MBAA"/>
    <property type="match status" value="1"/>
</dbReference>
<evidence type="ECO:0000259" key="2">
    <source>
        <dbReference type="PROSITE" id="PS50883"/>
    </source>
</evidence>
<dbReference type="InterPro" id="IPR035965">
    <property type="entry name" value="PAS-like_dom_sf"/>
</dbReference>
<dbReference type="SUPFAM" id="SSF55073">
    <property type="entry name" value="Nucleotide cyclase"/>
    <property type="match status" value="1"/>
</dbReference>
<dbReference type="CDD" id="cd01949">
    <property type="entry name" value="GGDEF"/>
    <property type="match status" value="1"/>
</dbReference>
<dbReference type="Pfam" id="PF13426">
    <property type="entry name" value="PAS_9"/>
    <property type="match status" value="1"/>
</dbReference>